<dbReference type="CDD" id="cd08897">
    <property type="entry name" value="SRPBCC_CalC_Aha1-like_4"/>
    <property type="match status" value="1"/>
</dbReference>
<gene>
    <name evidence="3" type="ORF">EFY79_00020</name>
</gene>
<dbReference type="Proteomes" id="UP000267223">
    <property type="component" value="Unassembled WGS sequence"/>
</dbReference>
<evidence type="ECO:0000259" key="2">
    <source>
        <dbReference type="Pfam" id="PF08327"/>
    </source>
</evidence>
<feature type="domain" description="Activator of Hsp90 ATPase homologue 1/2-like C-terminal" evidence="2">
    <location>
        <begin position="15"/>
        <end position="135"/>
    </location>
</feature>
<dbReference type="InterPro" id="IPR023393">
    <property type="entry name" value="START-like_dom_sf"/>
</dbReference>
<keyword evidence="4" id="KW-1185">Reference proteome</keyword>
<comment type="caution">
    <text evidence="3">The sequence shown here is derived from an EMBL/GenBank/DDBJ whole genome shotgun (WGS) entry which is preliminary data.</text>
</comment>
<proteinExistence type="inferred from homology"/>
<dbReference type="RefSeq" id="WP_123119200.1">
    <property type="nucleotide sequence ID" value="NZ_RJJR01000001.1"/>
</dbReference>
<dbReference type="AlphaFoldDB" id="A0A3M9NRA6"/>
<dbReference type="Pfam" id="PF08327">
    <property type="entry name" value="AHSA1"/>
    <property type="match status" value="1"/>
</dbReference>
<reference evidence="3 4" key="1">
    <citation type="submission" date="2018-11" db="EMBL/GenBank/DDBJ databases">
        <title>Draft genome sequence of Ferruginibacter sp. BO-59.</title>
        <authorList>
            <person name="Im W.T."/>
        </authorList>
    </citation>
    <scope>NUCLEOTIDE SEQUENCE [LARGE SCALE GENOMIC DNA]</scope>
    <source>
        <strain evidence="3 4">BO-59</strain>
    </source>
</reference>
<name>A0A3M9NRA6_9BACT</name>
<dbReference type="Gene3D" id="3.30.530.20">
    <property type="match status" value="1"/>
</dbReference>
<sequence>MEKRETITIATEINAAIDTAWKAWNNAGDIVQWNAASDDWHTTKAENNLQPGGKFSYRMEAKDGSFGFDFGGTYDKVIRYQLIEYTIGDGRKVKVQFSSRNNKTLVEETFEAENQNSIDMQKAGWQAILDNFRKHCESL</sequence>
<evidence type="ECO:0000256" key="1">
    <source>
        <dbReference type="ARBA" id="ARBA00006817"/>
    </source>
</evidence>
<dbReference type="OrthoDB" id="384974at2"/>
<comment type="similarity">
    <text evidence="1">Belongs to the AHA1 family.</text>
</comment>
<dbReference type="EMBL" id="RJJR01000001">
    <property type="protein sequence ID" value="RNI40309.1"/>
    <property type="molecule type" value="Genomic_DNA"/>
</dbReference>
<organism evidence="3 4">
    <name type="scientific">Hanamia caeni</name>
    <dbReference type="NCBI Taxonomy" id="2294116"/>
    <lineage>
        <taxon>Bacteria</taxon>
        <taxon>Pseudomonadati</taxon>
        <taxon>Bacteroidota</taxon>
        <taxon>Chitinophagia</taxon>
        <taxon>Chitinophagales</taxon>
        <taxon>Chitinophagaceae</taxon>
        <taxon>Hanamia</taxon>
    </lineage>
</organism>
<dbReference type="InterPro" id="IPR013538">
    <property type="entry name" value="ASHA1/2-like_C"/>
</dbReference>
<dbReference type="SUPFAM" id="SSF55961">
    <property type="entry name" value="Bet v1-like"/>
    <property type="match status" value="1"/>
</dbReference>
<evidence type="ECO:0000313" key="3">
    <source>
        <dbReference type="EMBL" id="RNI40309.1"/>
    </source>
</evidence>
<evidence type="ECO:0000313" key="4">
    <source>
        <dbReference type="Proteomes" id="UP000267223"/>
    </source>
</evidence>
<accession>A0A3M9NRA6</accession>
<protein>
    <submittedName>
        <fullName evidence="3">Polyketide cyclase</fullName>
    </submittedName>
</protein>